<sequence length="123" mass="13285">MNMLQMKQLGVVALAAVNLVLLAWAVAAARQRRAMPDGYYRVLPASIAIALFQLGVGAFFLLQGRQPYLQHLLYGGLVGVGALLQFLLRPGSPAGQAYRNRPLVHAVLALFVALVGIRSWMTG</sequence>
<comment type="caution">
    <text evidence="2">The sequence shown here is derived from an EMBL/GenBank/DDBJ whole genome shotgun (WGS) entry which is preliminary data.</text>
</comment>
<feature type="transmembrane region" description="Helical" evidence="1">
    <location>
        <begin position="103"/>
        <end position="121"/>
    </location>
</feature>
<dbReference type="RefSeq" id="WP_209468018.1">
    <property type="nucleotide sequence ID" value="NZ_JAGGLG010000039.1"/>
</dbReference>
<evidence type="ECO:0000313" key="2">
    <source>
        <dbReference type="EMBL" id="MBP2019915.1"/>
    </source>
</evidence>
<evidence type="ECO:0000313" key="3">
    <source>
        <dbReference type="Proteomes" id="UP001519289"/>
    </source>
</evidence>
<evidence type="ECO:0000256" key="1">
    <source>
        <dbReference type="SAM" id="Phobius"/>
    </source>
</evidence>
<feature type="transmembrane region" description="Helical" evidence="1">
    <location>
        <begin position="38"/>
        <end position="62"/>
    </location>
</feature>
<protein>
    <recommendedName>
        <fullName evidence="4">Cytochrome b561 domain-containing protein</fullName>
    </recommendedName>
</protein>
<organism evidence="2 3">
    <name type="scientific">Symbiobacterium terraclitae</name>
    <dbReference type="NCBI Taxonomy" id="557451"/>
    <lineage>
        <taxon>Bacteria</taxon>
        <taxon>Bacillati</taxon>
        <taxon>Bacillota</taxon>
        <taxon>Clostridia</taxon>
        <taxon>Eubacteriales</taxon>
        <taxon>Symbiobacteriaceae</taxon>
        <taxon>Symbiobacterium</taxon>
    </lineage>
</organism>
<feature type="transmembrane region" description="Helical" evidence="1">
    <location>
        <begin position="69"/>
        <end position="88"/>
    </location>
</feature>
<keyword evidence="3" id="KW-1185">Reference proteome</keyword>
<proteinExistence type="predicted"/>
<dbReference type="Proteomes" id="UP001519289">
    <property type="component" value="Unassembled WGS sequence"/>
</dbReference>
<reference evidence="2 3" key="1">
    <citation type="submission" date="2021-03" db="EMBL/GenBank/DDBJ databases">
        <title>Genomic Encyclopedia of Type Strains, Phase IV (KMG-IV): sequencing the most valuable type-strain genomes for metagenomic binning, comparative biology and taxonomic classification.</title>
        <authorList>
            <person name="Goeker M."/>
        </authorList>
    </citation>
    <scope>NUCLEOTIDE SEQUENCE [LARGE SCALE GENOMIC DNA]</scope>
    <source>
        <strain evidence="2 3">DSM 27138</strain>
    </source>
</reference>
<evidence type="ECO:0008006" key="4">
    <source>
        <dbReference type="Google" id="ProtNLM"/>
    </source>
</evidence>
<dbReference type="EMBL" id="JAGGLG010000039">
    <property type="protein sequence ID" value="MBP2019915.1"/>
    <property type="molecule type" value="Genomic_DNA"/>
</dbReference>
<accession>A0ABS4JWK6</accession>
<keyword evidence="1" id="KW-0812">Transmembrane</keyword>
<name>A0ABS4JWK6_9FIRM</name>
<gene>
    <name evidence="2" type="ORF">J2Z79_003362</name>
</gene>
<keyword evidence="1" id="KW-1133">Transmembrane helix</keyword>
<keyword evidence="1" id="KW-0472">Membrane</keyword>